<dbReference type="NCBIfam" id="TIGR02215">
    <property type="entry name" value="phage_chp_gp8"/>
    <property type="match status" value="1"/>
</dbReference>
<dbReference type="NCBIfam" id="TIGR01560">
    <property type="entry name" value="put_DNA_pack"/>
    <property type="match status" value="1"/>
</dbReference>
<dbReference type="InterPro" id="IPR011738">
    <property type="entry name" value="Phage_CHP"/>
</dbReference>
<accession>A0A6J5MBF6</accession>
<dbReference type="EMBL" id="LR796437">
    <property type="protein sequence ID" value="CAB4144375.1"/>
    <property type="molecule type" value="Genomic_DNA"/>
</dbReference>
<dbReference type="Pfam" id="PF05135">
    <property type="entry name" value="Phage_connect_1"/>
    <property type="match status" value="1"/>
</dbReference>
<dbReference type="InterPro" id="IPR021146">
    <property type="entry name" value="Phage_gp6-like_head-tail"/>
</dbReference>
<dbReference type="Gene3D" id="1.10.3230.30">
    <property type="entry name" value="Phage gp6-like head-tail connector protein"/>
    <property type="match status" value="1"/>
</dbReference>
<proteinExistence type="predicted"/>
<protein>
    <recommendedName>
        <fullName evidence="2">Gp6 domain containing protein</fullName>
    </recommendedName>
</protein>
<dbReference type="InterPro" id="IPR006450">
    <property type="entry name" value="Phage_HK97_gp6-like"/>
</dbReference>
<name>A0A6J5MBF6_9CAUD</name>
<dbReference type="CDD" id="cd08054">
    <property type="entry name" value="gp6"/>
    <property type="match status" value="1"/>
</dbReference>
<organism evidence="1">
    <name type="scientific">uncultured Caudovirales phage</name>
    <dbReference type="NCBI Taxonomy" id="2100421"/>
    <lineage>
        <taxon>Viruses</taxon>
        <taxon>Duplodnaviria</taxon>
        <taxon>Heunggongvirae</taxon>
        <taxon>Uroviricota</taxon>
        <taxon>Caudoviricetes</taxon>
        <taxon>Peduoviridae</taxon>
        <taxon>Maltschvirus</taxon>
        <taxon>Maltschvirus maltsch</taxon>
    </lineage>
</organism>
<evidence type="ECO:0000313" key="1">
    <source>
        <dbReference type="EMBL" id="CAB4144375.1"/>
    </source>
</evidence>
<reference evidence="1" key="1">
    <citation type="submission" date="2020-04" db="EMBL/GenBank/DDBJ databases">
        <authorList>
            <person name="Chiriac C."/>
            <person name="Salcher M."/>
            <person name="Ghai R."/>
            <person name="Kavagutti S V."/>
        </authorList>
    </citation>
    <scope>NUCLEOTIDE SEQUENCE</scope>
</reference>
<gene>
    <name evidence="1" type="ORF">UFOVP458_34</name>
</gene>
<sequence>MKPWRVTVDQTNELWTSAEVKNYLKVDDSTDDALIATILKAARQAVESRQNISTLTKTIVQRLERFPSSYKVATDYENVIKLLVYPCIGVTSITYLDENGLLQTLSPNLYEVDTYRGIIGEAVDQDFPDTYLSLNDVTITYTAGYGINATDCPSDIRIAILKLVASMYDNRGDAVHKMPTATDIMLNRYKYDWV</sequence>
<evidence type="ECO:0008006" key="2">
    <source>
        <dbReference type="Google" id="ProtNLM"/>
    </source>
</evidence>